<evidence type="ECO:0000256" key="4">
    <source>
        <dbReference type="ARBA" id="ARBA00023136"/>
    </source>
</evidence>
<dbReference type="PANTHER" id="PTHR34292">
    <property type="entry name" value="OUTER SPORE WALL PROTEIN LDS1"/>
    <property type="match status" value="1"/>
</dbReference>
<evidence type="ECO:0000256" key="2">
    <source>
        <dbReference type="ARBA" id="ARBA00022692"/>
    </source>
</evidence>
<proteinExistence type="predicted"/>
<feature type="transmembrane region" description="Helical" evidence="6">
    <location>
        <begin position="101"/>
        <end position="122"/>
    </location>
</feature>
<organism evidence="7 8">
    <name type="scientific">Cryptococcus neoformans Tu259-1</name>
    <dbReference type="NCBI Taxonomy" id="1230072"/>
    <lineage>
        <taxon>Eukaryota</taxon>
        <taxon>Fungi</taxon>
        <taxon>Dikarya</taxon>
        <taxon>Basidiomycota</taxon>
        <taxon>Agaricomycotina</taxon>
        <taxon>Tremellomycetes</taxon>
        <taxon>Tremellales</taxon>
        <taxon>Cryptococcaceae</taxon>
        <taxon>Cryptococcus</taxon>
        <taxon>Cryptococcus neoformans species complex</taxon>
    </lineage>
</organism>
<protein>
    <recommendedName>
        <fullName evidence="9">Outer spore wall protein RRT8</fullName>
    </recommendedName>
</protein>
<dbReference type="InterPro" id="IPR059112">
    <property type="entry name" value="CysZ/EI24"/>
</dbReference>
<keyword evidence="2 6" id="KW-0812">Transmembrane</keyword>
<evidence type="ECO:0000256" key="3">
    <source>
        <dbReference type="ARBA" id="ARBA00022989"/>
    </source>
</evidence>
<keyword evidence="3 6" id="KW-1133">Transmembrane helix</keyword>
<dbReference type="Proteomes" id="UP000199727">
    <property type="component" value="Unassembled WGS sequence"/>
</dbReference>
<feature type="region of interest" description="Disordered" evidence="5">
    <location>
        <begin position="281"/>
        <end position="315"/>
    </location>
</feature>
<sequence>MSSSSQTRKRSQQLKLSGETMTESARRQVQEVGAIAQDGLSSGAWIYPLLGILYLFSHPTLIRPLLPVIFKGVLMSAGVIAVLFTFAYLPQVAVLAVISGPLAFVLAIPLILGEAFVMVMFLTRGILVAQATVDIFDAVLLQKGHTVLVENGRQVTNKGGRVKQLGTLMTKPLSRFNVDSIVRYLLTLPLNFIPLIGTVFFLGYNGYKAGPGFHARYFQLKNFDKDRRQAFIKKRRGAYLMFGTMAMALNLIPIVSIVFSFTTATGAALWAAELENKGKTSTAVSQTDADNSTGQQEELEVRLPEPAVNDQKKEL</sequence>
<dbReference type="AlphaFoldDB" id="A0A854Q9I3"/>
<evidence type="ECO:0000313" key="7">
    <source>
        <dbReference type="EMBL" id="OXG09885.1"/>
    </source>
</evidence>
<feature type="transmembrane region" description="Helical" evidence="6">
    <location>
        <begin position="181"/>
        <end position="204"/>
    </location>
</feature>
<evidence type="ECO:0000256" key="6">
    <source>
        <dbReference type="SAM" id="Phobius"/>
    </source>
</evidence>
<comment type="subcellular location">
    <subcellularLocation>
        <location evidence="1">Membrane</location>
        <topology evidence="1">Multi-pass membrane protein</topology>
    </subcellularLocation>
</comment>
<dbReference type="Pfam" id="PF07264">
    <property type="entry name" value="EI24"/>
    <property type="match status" value="1"/>
</dbReference>
<evidence type="ECO:0000256" key="1">
    <source>
        <dbReference type="ARBA" id="ARBA00004141"/>
    </source>
</evidence>
<dbReference type="OrthoDB" id="2107885at2759"/>
<reference evidence="7 8" key="1">
    <citation type="submission" date="2017-06" db="EMBL/GenBank/DDBJ databases">
        <title>Global population genomics of the pathogenic fungus Cryptococcus neoformans var. grubii.</title>
        <authorList>
            <person name="Cuomo C."/>
            <person name="Litvintseva A."/>
            <person name="Chen Y."/>
            <person name="Young S."/>
            <person name="Zeng Q."/>
            <person name="Chapman S."/>
            <person name="Gujja S."/>
            <person name="Saif S."/>
            <person name="Birren B."/>
        </authorList>
    </citation>
    <scope>NUCLEOTIDE SEQUENCE [LARGE SCALE GENOMIC DNA]</scope>
    <source>
        <strain evidence="7 8">Tu259-1</strain>
    </source>
</reference>
<dbReference type="InterPro" id="IPR052786">
    <property type="entry name" value="Spore_wall_assembly"/>
</dbReference>
<gene>
    <name evidence="7" type="ORF">C361_07069</name>
</gene>
<feature type="transmembrane region" description="Helical" evidence="6">
    <location>
        <begin position="237"/>
        <end position="261"/>
    </location>
</feature>
<name>A0A854Q9I3_CRYNE</name>
<comment type="caution">
    <text evidence="7">The sequence shown here is derived from an EMBL/GenBank/DDBJ whole genome shotgun (WGS) entry which is preliminary data.</text>
</comment>
<feature type="transmembrane region" description="Helical" evidence="6">
    <location>
        <begin position="68"/>
        <end position="89"/>
    </location>
</feature>
<keyword evidence="4 6" id="KW-0472">Membrane</keyword>
<evidence type="ECO:0008006" key="9">
    <source>
        <dbReference type="Google" id="ProtNLM"/>
    </source>
</evidence>
<feature type="region of interest" description="Disordered" evidence="5">
    <location>
        <begin position="1"/>
        <end position="22"/>
    </location>
</feature>
<evidence type="ECO:0000256" key="5">
    <source>
        <dbReference type="SAM" id="MobiDB-lite"/>
    </source>
</evidence>
<evidence type="ECO:0000313" key="8">
    <source>
        <dbReference type="Proteomes" id="UP000199727"/>
    </source>
</evidence>
<dbReference type="PANTHER" id="PTHR34292:SF2">
    <property type="entry name" value="OUTER SPORE WALL PROTEIN LDS1"/>
    <property type="match status" value="1"/>
</dbReference>
<accession>A0A854Q9I3</accession>
<dbReference type="EMBL" id="AMKT01000115">
    <property type="protein sequence ID" value="OXG09885.1"/>
    <property type="molecule type" value="Genomic_DNA"/>
</dbReference>
<feature type="transmembrane region" description="Helical" evidence="6">
    <location>
        <begin position="44"/>
        <end position="62"/>
    </location>
</feature>
<feature type="compositionally biased region" description="Polar residues" evidence="5">
    <location>
        <begin position="281"/>
        <end position="296"/>
    </location>
</feature>